<sequence length="123" mass="14002">MSEEMTSYREMIIDAAGPKFIPHEETNDVELSNLVVKKFFDMLKAVKTPFVEGDDQHSVLSACVELLDLQSGLELKYGGYDPFVLGHQAEQLSFLPYIGSKRPRTDWVSVMKSRPRRLIDVSH</sequence>
<keyword evidence="2" id="KW-1185">Reference proteome</keyword>
<evidence type="ECO:0000313" key="2">
    <source>
        <dbReference type="Proteomes" id="UP001060085"/>
    </source>
</evidence>
<proteinExistence type="predicted"/>
<name>A0ACC0BXI9_CATRO</name>
<organism evidence="1 2">
    <name type="scientific">Catharanthus roseus</name>
    <name type="common">Madagascar periwinkle</name>
    <name type="synonym">Vinca rosea</name>
    <dbReference type="NCBI Taxonomy" id="4058"/>
    <lineage>
        <taxon>Eukaryota</taxon>
        <taxon>Viridiplantae</taxon>
        <taxon>Streptophyta</taxon>
        <taxon>Embryophyta</taxon>
        <taxon>Tracheophyta</taxon>
        <taxon>Spermatophyta</taxon>
        <taxon>Magnoliopsida</taxon>
        <taxon>eudicotyledons</taxon>
        <taxon>Gunneridae</taxon>
        <taxon>Pentapetalae</taxon>
        <taxon>asterids</taxon>
        <taxon>lamiids</taxon>
        <taxon>Gentianales</taxon>
        <taxon>Apocynaceae</taxon>
        <taxon>Rauvolfioideae</taxon>
        <taxon>Vinceae</taxon>
        <taxon>Catharanthinae</taxon>
        <taxon>Catharanthus</taxon>
    </lineage>
</organism>
<evidence type="ECO:0000313" key="1">
    <source>
        <dbReference type="EMBL" id="KAI5677365.1"/>
    </source>
</evidence>
<accession>A0ACC0BXI9</accession>
<protein>
    <submittedName>
        <fullName evidence="1">Uncharacterized protein</fullName>
    </submittedName>
</protein>
<gene>
    <name evidence="1" type="ORF">M9H77_08315</name>
</gene>
<dbReference type="EMBL" id="CM044702">
    <property type="protein sequence ID" value="KAI5677365.1"/>
    <property type="molecule type" value="Genomic_DNA"/>
</dbReference>
<dbReference type="Proteomes" id="UP001060085">
    <property type="component" value="Linkage Group LG02"/>
</dbReference>
<comment type="caution">
    <text evidence="1">The sequence shown here is derived from an EMBL/GenBank/DDBJ whole genome shotgun (WGS) entry which is preliminary data.</text>
</comment>
<reference evidence="2" key="1">
    <citation type="journal article" date="2023" name="Nat. Plants">
        <title>Single-cell RNA sequencing provides a high-resolution roadmap for understanding the multicellular compartmentation of specialized metabolism.</title>
        <authorList>
            <person name="Sun S."/>
            <person name="Shen X."/>
            <person name="Li Y."/>
            <person name="Li Y."/>
            <person name="Wang S."/>
            <person name="Li R."/>
            <person name="Zhang H."/>
            <person name="Shen G."/>
            <person name="Guo B."/>
            <person name="Wei J."/>
            <person name="Xu J."/>
            <person name="St-Pierre B."/>
            <person name="Chen S."/>
            <person name="Sun C."/>
        </authorList>
    </citation>
    <scope>NUCLEOTIDE SEQUENCE [LARGE SCALE GENOMIC DNA]</scope>
</reference>